<keyword evidence="3" id="KW-1185">Reference proteome</keyword>
<dbReference type="EMBL" id="FBWH01000035">
    <property type="protein sequence ID" value="CUX44218.1"/>
    <property type="molecule type" value="Genomic_DNA"/>
</dbReference>
<proteinExistence type="predicted"/>
<dbReference type="SUPFAM" id="SSF53850">
    <property type="entry name" value="Periplasmic binding protein-like II"/>
    <property type="match status" value="1"/>
</dbReference>
<evidence type="ECO:0000259" key="1">
    <source>
        <dbReference type="Pfam" id="PF03466"/>
    </source>
</evidence>
<gene>
    <name evidence="2" type="ORF">AGR13a_Lc10044</name>
</gene>
<protein>
    <recommendedName>
        <fullName evidence="1">LysR substrate-binding domain-containing protein</fullName>
    </recommendedName>
</protein>
<accession>A0ABP2BMA7</accession>
<dbReference type="InterPro" id="IPR005119">
    <property type="entry name" value="LysR_subst-bd"/>
</dbReference>
<evidence type="ECO:0000313" key="2">
    <source>
        <dbReference type="EMBL" id="CUX44218.1"/>
    </source>
</evidence>
<sequence>MIPSPAPALFASRWEVPCVAVVVENHPLAGKAVISAEDLAGNRLIAFANSFRLRVRINDVLSSLGLDPSSVIDSNV</sequence>
<dbReference type="Proteomes" id="UP000191812">
    <property type="component" value="Unassembled WGS sequence"/>
</dbReference>
<comment type="caution">
    <text evidence="2">The sequence shown here is derived from an EMBL/GenBank/DDBJ whole genome shotgun (WGS) entry which is preliminary data.</text>
</comment>
<organism evidence="2 3">
    <name type="scientific">Agrobacterium genomosp. 13 str. CFBP 6927</name>
    <dbReference type="NCBI Taxonomy" id="1183428"/>
    <lineage>
        <taxon>Bacteria</taxon>
        <taxon>Pseudomonadati</taxon>
        <taxon>Pseudomonadota</taxon>
        <taxon>Alphaproteobacteria</taxon>
        <taxon>Hyphomicrobiales</taxon>
        <taxon>Rhizobiaceae</taxon>
        <taxon>Rhizobium/Agrobacterium group</taxon>
        <taxon>Agrobacterium</taxon>
        <taxon>Agrobacterium tumefaciens complex</taxon>
    </lineage>
</organism>
<dbReference type="RefSeq" id="WP_308400240.1">
    <property type="nucleotide sequence ID" value="NZ_LT009757.1"/>
</dbReference>
<dbReference type="Pfam" id="PF03466">
    <property type="entry name" value="LysR_substrate"/>
    <property type="match status" value="1"/>
</dbReference>
<feature type="domain" description="LysR substrate-binding" evidence="1">
    <location>
        <begin position="14"/>
        <end position="74"/>
    </location>
</feature>
<reference evidence="2 3" key="1">
    <citation type="submission" date="2016-01" db="EMBL/GenBank/DDBJ databases">
        <authorList>
            <person name="Regsiter A."/>
            <person name="william w."/>
        </authorList>
    </citation>
    <scope>NUCLEOTIDE SEQUENCE [LARGE SCALE GENOMIC DNA]</scope>
    <source>
        <strain evidence="2 3">CFBP 6927</strain>
    </source>
</reference>
<evidence type="ECO:0000313" key="3">
    <source>
        <dbReference type="Proteomes" id="UP000191812"/>
    </source>
</evidence>
<dbReference type="Gene3D" id="3.40.190.290">
    <property type="match status" value="1"/>
</dbReference>
<name>A0ABP2BMA7_9HYPH</name>